<evidence type="ECO:0000256" key="3">
    <source>
        <dbReference type="ARBA" id="ARBA00023125"/>
    </source>
</evidence>
<dbReference type="Proteomes" id="UP000289946">
    <property type="component" value="Unassembled WGS sequence"/>
</dbReference>
<sequence>MISDKANKWTDASVRKLAAPAGKSDYIHWDPELPSFGVRLRGDRASFVVQYRIGRKQRRESLGDIRKLELKDAREIARKRFAQVELHIDPVADRKRLEAEQAAEADTFLKAAQEYLEARVSKMRPNTYIAAKRYLLDHCRPLHKKGVTKVTFEEVAGLLRDLVRDHGPTSAARARGTLGAFFVWAMRQAKVKANPVIGTENPIEGKEPRDRVLTDDEIRAIWRHCGDDDFGRIVRVLLLTACRRDEIGALRWSELDLDGGKITFPKERIKSKRPFILPLPETAREILREVPRRYGRETVFGGGPSGFNAWSYNTLRINAAITTAAGKSLAPWRLHDLRRTVRTRLGKLGVLPHIAELVLNHAGHKSGIGGVYDHHSYEAEIGEALRKWEACLLAIVEPTDNIIPLRRAES</sequence>
<evidence type="ECO:0000256" key="5">
    <source>
        <dbReference type="PROSITE-ProRule" id="PRU01248"/>
    </source>
</evidence>
<dbReference type="InterPro" id="IPR011010">
    <property type="entry name" value="DNA_brk_join_enz"/>
</dbReference>
<dbReference type="CDD" id="cd00801">
    <property type="entry name" value="INT_P4_C"/>
    <property type="match status" value="1"/>
</dbReference>
<keyword evidence="2" id="KW-0229">DNA integration</keyword>
<evidence type="ECO:0000256" key="1">
    <source>
        <dbReference type="ARBA" id="ARBA00008857"/>
    </source>
</evidence>
<dbReference type="InterPro" id="IPR053876">
    <property type="entry name" value="Phage_int_M"/>
</dbReference>
<evidence type="ECO:0000313" key="9">
    <source>
        <dbReference type="Proteomes" id="UP000289946"/>
    </source>
</evidence>
<dbReference type="InterPro" id="IPR010998">
    <property type="entry name" value="Integrase_recombinase_N"/>
</dbReference>
<dbReference type="Pfam" id="PF13356">
    <property type="entry name" value="Arm-DNA-bind_3"/>
    <property type="match status" value="1"/>
</dbReference>
<keyword evidence="3 5" id="KW-0238">DNA-binding</keyword>
<feature type="domain" description="Tyr recombinase" evidence="6">
    <location>
        <begin position="208"/>
        <end position="386"/>
    </location>
</feature>
<evidence type="ECO:0000256" key="2">
    <source>
        <dbReference type="ARBA" id="ARBA00022908"/>
    </source>
</evidence>
<dbReference type="PROSITE" id="PS51900">
    <property type="entry name" value="CB"/>
    <property type="match status" value="1"/>
</dbReference>
<proteinExistence type="inferred from homology"/>
<name>A0ABY0D9G6_9BRAD</name>
<dbReference type="RefSeq" id="WP_128942747.1">
    <property type="nucleotide sequence ID" value="NZ_RDRA01000035.1"/>
</dbReference>
<comment type="similarity">
    <text evidence="1">Belongs to the 'phage' integrase family.</text>
</comment>
<organism evidence="8 9">
    <name type="scientific">Bradyrhizobium zhanjiangense</name>
    <dbReference type="NCBI Taxonomy" id="1325107"/>
    <lineage>
        <taxon>Bacteria</taxon>
        <taxon>Pseudomonadati</taxon>
        <taxon>Pseudomonadota</taxon>
        <taxon>Alphaproteobacteria</taxon>
        <taxon>Hyphomicrobiales</taxon>
        <taxon>Nitrobacteraceae</taxon>
        <taxon>Bradyrhizobium</taxon>
    </lineage>
</organism>
<dbReference type="InterPro" id="IPR002104">
    <property type="entry name" value="Integrase_catalytic"/>
</dbReference>
<dbReference type="InterPro" id="IPR038488">
    <property type="entry name" value="Integrase_DNA-bd_sf"/>
</dbReference>
<evidence type="ECO:0000313" key="8">
    <source>
        <dbReference type="EMBL" id="RXG86504.1"/>
    </source>
</evidence>
<dbReference type="PANTHER" id="PTHR30629:SF2">
    <property type="entry name" value="PROPHAGE INTEGRASE INTS-RELATED"/>
    <property type="match status" value="1"/>
</dbReference>
<accession>A0ABY0D9G6</accession>
<dbReference type="Gene3D" id="1.10.443.10">
    <property type="entry name" value="Intergrase catalytic core"/>
    <property type="match status" value="1"/>
</dbReference>
<keyword evidence="4" id="KW-0233">DNA recombination</keyword>
<dbReference type="InterPro" id="IPR044068">
    <property type="entry name" value="CB"/>
</dbReference>
<evidence type="ECO:0000259" key="7">
    <source>
        <dbReference type="PROSITE" id="PS51900"/>
    </source>
</evidence>
<dbReference type="Pfam" id="PF00589">
    <property type="entry name" value="Phage_integrase"/>
    <property type="match status" value="1"/>
</dbReference>
<dbReference type="Gene3D" id="3.30.160.390">
    <property type="entry name" value="Integrase, DNA-binding domain"/>
    <property type="match status" value="1"/>
</dbReference>
<evidence type="ECO:0000256" key="4">
    <source>
        <dbReference type="ARBA" id="ARBA00023172"/>
    </source>
</evidence>
<feature type="domain" description="Core-binding (CB)" evidence="7">
    <location>
        <begin position="106"/>
        <end position="186"/>
    </location>
</feature>
<dbReference type="Pfam" id="PF22022">
    <property type="entry name" value="Phage_int_M"/>
    <property type="match status" value="1"/>
</dbReference>
<dbReference type="InterPro" id="IPR050808">
    <property type="entry name" value="Phage_Integrase"/>
</dbReference>
<dbReference type="PANTHER" id="PTHR30629">
    <property type="entry name" value="PROPHAGE INTEGRASE"/>
    <property type="match status" value="1"/>
</dbReference>
<keyword evidence="9" id="KW-1185">Reference proteome</keyword>
<gene>
    <name evidence="8" type="ORF">EAS62_37310</name>
</gene>
<dbReference type="PROSITE" id="PS51898">
    <property type="entry name" value="TYR_RECOMBINASE"/>
    <property type="match status" value="1"/>
</dbReference>
<evidence type="ECO:0000259" key="6">
    <source>
        <dbReference type="PROSITE" id="PS51898"/>
    </source>
</evidence>
<dbReference type="EMBL" id="RDRA01000035">
    <property type="protein sequence ID" value="RXG86504.1"/>
    <property type="molecule type" value="Genomic_DNA"/>
</dbReference>
<dbReference type="InterPro" id="IPR013762">
    <property type="entry name" value="Integrase-like_cat_sf"/>
</dbReference>
<dbReference type="Gene3D" id="1.10.150.130">
    <property type="match status" value="1"/>
</dbReference>
<reference evidence="8 9" key="1">
    <citation type="submission" date="2018-10" db="EMBL/GenBank/DDBJ databases">
        <title>Bradyrhizobium sp. nov., isolated from effective nodules of peanut in China.</title>
        <authorList>
            <person name="Li Y."/>
        </authorList>
    </citation>
    <scope>NUCLEOTIDE SEQUENCE [LARGE SCALE GENOMIC DNA]</scope>
    <source>
        <strain evidence="8 9">CCBAU 51781</strain>
    </source>
</reference>
<dbReference type="InterPro" id="IPR025166">
    <property type="entry name" value="Integrase_DNA_bind_dom"/>
</dbReference>
<dbReference type="SUPFAM" id="SSF56349">
    <property type="entry name" value="DNA breaking-rejoining enzymes"/>
    <property type="match status" value="1"/>
</dbReference>
<comment type="caution">
    <text evidence="8">The sequence shown here is derived from an EMBL/GenBank/DDBJ whole genome shotgun (WGS) entry which is preliminary data.</text>
</comment>
<protein>
    <submittedName>
        <fullName evidence="8">Site-specific integrase</fullName>
    </submittedName>
</protein>